<evidence type="ECO:0000256" key="3">
    <source>
        <dbReference type="ARBA" id="ARBA00022630"/>
    </source>
</evidence>
<dbReference type="EMBL" id="LUGG01000047">
    <property type="protein sequence ID" value="OBZ65220.1"/>
    <property type="molecule type" value="Genomic_DNA"/>
</dbReference>
<evidence type="ECO:0000313" key="8">
    <source>
        <dbReference type="EMBL" id="OBZ65220.1"/>
    </source>
</evidence>
<feature type="domain" description="Dihydroorotate dehydrogenase catalytic" evidence="7">
    <location>
        <begin position="64"/>
        <end position="101"/>
    </location>
</feature>
<gene>
    <name evidence="8" type="primary">URA9</name>
    <name evidence="8" type="ORF">A0H81_14697</name>
</gene>
<comment type="pathway">
    <text evidence="2">Pyrimidine metabolism; UMP biosynthesis via de novo pathway.</text>
</comment>
<evidence type="ECO:0000256" key="5">
    <source>
        <dbReference type="ARBA" id="ARBA00023002"/>
    </source>
</evidence>
<evidence type="ECO:0000259" key="7">
    <source>
        <dbReference type="Pfam" id="PF01180"/>
    </source>
</evidence>
<dbReference type="GO" id="GO:0005743">
    <property type="term" value="C:mitochondrial inner membrane"/>
    <property type="evidence" value="ECO:0007669"/>
    <property type="project" value="TreeGrafter"/>
</dbReference>
<organism evidence="8 9">
    <name type="scientific">Grifola frondosa</name>
    <name type="common">Maitake</name>
    <name type="synonym">Polyporus frondosus</name>
    <dbReference type="NCBI Taxonomy" id="5627"/>
    <lineage>
        <taxon>Eukaryota</taxon>
        <taxon>Fungi</taxon>
        <taxon>Dikarya</taxon>
        <taxon>Basidiomycota</taxon>
        <taxon>Agaricomycotina</taxon>
        <taxon>Agaricomycetes</taxon>
        <taxon>Polyporales</taxon>
        <taxon>Grifolaceae</taxon>
        <taxon>Grifola</taxon>
    </lineage>
</organism>
<evidence type="ECO:0000313" key="9">
    <source>
        <dbReference type="Proteomes" id="UP000092993"/>
    </source>
</evidence>
<protein>
    <submittedName>
        <fullName evidence="8">Dihydroorotate dehydrogenase (Quinone), mitochondrial</fullName>
    </submittedName>
</protein>
<dbReference type="GO" id="GO:0009220">
    <property type="term" value="P:pyrimidine ribonucleotide biosynthetic process"/>
    <property type="evidence" value="ECO:0007669"/>
    <property type="project" value="TreeGrafter"/>
</dbReference>
<dbReference type="AlphaFoldDB" id="A0A1C7LKP5"/>
<dbReference type="SUPFAM" id="SSF51395">
    <property type="entry name" value="FMN-linked oxidoreductases"/>
    <property type="match status" value="1"/>
</dbReference>
<keyword evidence="4" id="KW-0288">FMN</keyword>
<keyword evidence="5" id="KW-0560">Oxidoreductase</keyword>
<keyword evidence="9" id="KW-1185">Reference proteome</keyword>
<dbReference type="GO" id="GO:0004152">
    <property type="term" value="F:dihydroorotate dehydrogenase activity"/>
    <property type="evidence" value="ECO:0007669"/>
    <property type="project" value="TreeGrafter"/>
</dbReference>
<evidence type="ECO:0000256" key="6">
    <source>
        <dbReference type="SAM" id="MobiDB-lite"/>
    </source>
</evidence>
<reference evidence="8 9" key="1">
    <citation type="submission" date="2016-03" db="EMBL/GenBank/DDBJ databases">
        <title>Whole genome sequencing of Grifola frondosa 9006-11.</title>
        <authorList>
            <person name="Min B."/>
            <person name="Park H."/>
            <person name="Kim J.-G."/>
            <person name="Cho H."/>
            <person name="Oh Y.-L."/>
            <person name="Kong W.-S."/>
            <person name="Choi I.-G."/>
        </authorList>
    </citation>
    <scope>NUCLEOTIDE SEQUENCE [LARGE SCALE GENOMIC DNA]</scope>
    <source>
        <strain evidence="8 9">9006-11</strain>
    </source>
</reference>
<dbReference type="Pfam" id="PF01180">
    <property type="entry name" value="DHO_dh"/>
    <property type="match status" value="2"/>
</dbReference>
<dbReference type="InterPro" id="IPR013785">
    <property type="entry name" value="Aldolase_TIM"/>
</dbReference>
<dbReference type="STRING" id="5627.A0A1C7LKP5"/>
<dbReference type="InterPro" id="IPR005720">
    <property type="entry name" value="Dihydroorotate_DH_cat"/>
</dbReference>
<dbReference type="GO" id="GO:0006207">
    <property type="term" value="P:'de novo' pyrimidine nucleobase biosynthetic process"/>
    <property type="evidence" value="ECO:0007669"/>
    <property type="project" value="TreeGrafter"/>
</dbReference>
<evidence type="ECO:0000256" key="4">
    <source>
        <dbReference type="ARBA" id="ARBA00022643"/>
    </source>
</evidence>
<dbReference type="PANTHER" id="PTHR48109:SF4">
    <property type="entry name" value="DIHYDROOROTATE DEHYDROGENASE (QUINONE), MITOCHONDRIAL"/>
    <property type="match status" value="1"/>
</dbReference>
<dbReference type="Gene3D" id="3.20.20.70">
    <property type="entry name" value="Aldolase class I"/>
    <property type="match status" value="2"/>
</dbReference>
<evidence type="ECO:0000256" key="2">
    <source>
        <dbReference type="ARBA" id="ARBA00004725"/>
    </source>
</evidence>
<accession>A0A1C7LKP5</accession>
<feature type="region of interest" description="Disordered" evidence="6">
    <location>
        <begin position="108"/>
        <end position="138"/>
    </location>
</feature>
<dbReference type="OrthoDB" id="14784at2759"/>
<dbReference type="InterPro" id="IPR050074">
    <property type="entry name" value="DHO_dehydrogenase"/>
</dbReference>
<evidence type="ECO:0000256" key="1">
    <source>
        <dbReference type="ARBA" id="ARBA00001917"/>
    </source>
</evidence>
<dbReference type="PANTHER" id="PTHR48109">
    <property type="entry name" value="DIHYDROOROTATE DEHYDROGENASE (QUINONE), MITOCHONDRIAL-RELATED"/>
    <property type="match status" value="1"/>
</dbReference>
<feature type="domain" description="Dihydroorotate dehydrogenase catalytic" evidence="7">
    <location>
        <begin position="3"/>
        <end position="47"/>
    </location>
</feature>
<keyword evidence="3" id="KW-0285">Flavoprotein</keyword>
<name>A0A1C7LKP5_GRIFR</name>
<comment type="caution">
    <text evidence="8">The sequence shown here is derived from an EMBL/GenBank/DDBJ whole genome shotgun (WGS) entry which is preliminary data.</text>
</comment>
<dbReference type="Proteomes" id="UP000092993">
    <property type="component" value="Unassembled WGS sequence"/>
</dbReference>
<comment type="cofactor">
    <cofactor evidence="1">
        <name>FMN</name>
        <dbReference type="ChEBI" id="CHEBI:58210"/>
    </cofactor>
</comment>
<sequence length="138" mass="14867">MLQIWGEQLSNPIGLAAGFDKNGEAIDGLFNLGFAWVEIGSVTPKPQVSTRYSLPPSSLAIRPPQPGNPKPRVFHLPADDALINRYGFPSDGHAAVLARLPPVFLASLNPAHPRVPPPPRAPRSQPRQEQGLSTGLDR</sequence>
<proteinExistence type="predicted"/>